<dbReference type="PANTHER" id="PTHR24306:SF7">
    <property type="entry name" value="AHBB"/>
    <property type="match status" value="1"/>
</dbReference>
<comment type="similarity">
    <text evidence="3">Belongs to the cytochrome P450 family.</text>
</comment>
<dbReference type="CDD" id="cd11040">
    <property type="entry name" value="CYP7_CYP8-like"/>
    <property type="match status" value="1"/>
</dbReference>
<evidence type="ECO:0000313" key="8">
    <source>
        <dbReference type="EMBL" id="KAF9887662.1"/>
    </source>
</evidence>
<reference evidence="8" key="2">
    <citation type="submission" date="2020-02" db="EMBL/GenBank/DDBJ databases">
        <authorList>
            <person name="Gilchrist C.L.M."/>
            <person name="Chooi Y.-H."/>
        </authorList>
    </citation>
    <scope>NUCLEOTIDE SEQUENCE</scope>
    <source>
        <strain evidence="8">MST-FP2251</strain>
    </source>
</reference>
<dbReference type="GO" id="GO:0004497">
    <property type="term" value="F:monooxygenase activity"/>
    <property type="evidence" value="ECO:0007669"/>
    <property type="project" value="InterPro"/>
</dbReference>
<evidence type="ECO:0000313" key="9">
    <source>
        <dbReference type="Proteomes" id="UP001194746"/>
    </source>
</evidence>
<keyword evidence="5" id="KW-0479">Metal-binding</keyword>
<dbReference type="InterPro" id="IPR001128">
    <property type="entry name" value="Cyt_P450"/>
</dbReference>
<dbReference type="Proteomes" id="UP001194746">
    <property type="component" value="Unassembled WGS sequence"/>
</dbReference>
<dbReference type="InterPro" id="IPR036396">
    <property type="entry name" value="Cyt_P450_sf"/>
</dbReference>
<keyword evidence="4" id="KW-0443">Lipid metabolism</keyword>
<keyword evidence="6" id="KW-0560">Oxidoreductase</keyword>
<organism evidence="8 9">
    <name type="scientific">Aspergillus nanangensis</name>
    <dbReference type="NCBI Taxonomy" id="2582783"/>
    <lineage>
        <taxon>Eukaryota</taxon>
        <taxon>Fungi</taxon>
        <taxon>Dikarya</taxon>
        <taxon>Ascomycota</taxon>
        <taxon>Pezizomycotina</taxon>
        <taxon>Eurotiomycetes</taxon>
        <taxon>Eurotiomycetidae</taxon>
        <taxon>Eurotiales</taxon>
        <taxon>Aspergillaceae</taxon>
        <taxon>Aspergillus</taxon>
        <taxon>Aspergillus subgen. Circumdati</taxon>
    </lineage>
</organism>
<dbReference type="GO" id="GO:0005506">
    <property type="term" value="F:iron ion binding"/>
    <property type="evidence" value="ECO:0007669"/>
    <property type="project" value="InterPro"/>
</dbReference>
<evidence type="ECO:0000256" key="1">
    <source>
        <dbReference type="ARBA" id="ARBA00001971"/>
    </source>
</evidence>
<dbReference type="PRINTS" id="PR00465">
    <property type="entry name" value="EP450IV"/>
</dbReference>
<dbReference type="GO" id="GO:0016705">
    <property type="term" value="F:oxidoreductase activity, acting on paired donors, with incorporation or reduction of molecular oxygen"/>
    <property type="evidence" value="ECO:0007669"/>
    <property type="project" value="InterPro"/>
</dbReference>
<name>A0AAD4CJY1_ASPNN</name>
<evidence type="ECO:0000256" key="4">
    <source>
        <dbReference type="ARBA" id="ARBA00022516"/>
    </source>
</evidence>
<comment type="cofactor">
    <cofactor evidence="1">
        <name>heme</name>
        <dbReference type="ChEBI" id="CHEBI:30413"/>
    </cofactor>
</comment>
<keyword evidence="4" id="KW-0444">Lipid biosynthesis</keyword>
<dbReference type="InterPro" id="IPR002403">
    <property type="entry name" value="Cyt_P450_E_grp-IV"/>
</dbReference>
<comment type="subcellular location">
    <subcellularLocation>
        <location evidence="2">Endoplasmic reticulum membrane</location>
        <topology evidence="2">Single-pass membrane protein</topology>
    </subcellularLocation>
</comment>
<dbReference type="Gene3D" id="1.10.630.10">
    <property type="entry name" value="Cytochrome P450"/>
    <property type="match status" value="1"/>
</dbReference>
<dbReference type="AlphaFoldDB" id="A0AAD4CJY1"/>
<reference evidence="8" key="1">
    <citation type="journal article" date="2019" name="Beilstein J. Org. Chem.">
        <title>Nanangenines: drimane sesquiterpenoids as the dominant metabolite cohort of a novel Australian fungus, Aspergillus nanangensis.</title>
        <authorList>
            <person name="Lacey H.J."/>
            <person name="Gilchrist C.L.M."/>
            <person name="Crombie A."/>
            <person name="Kalaitzis J.A."/>
            <person name="Vuong D."/>
            <person name="Rutledge P.J."/>
            <person name="Turner P."/>
            <person name="Pitt J.I."/>
            <person name="Lacey E."/>
            <person name="Chooi Y.H."/>
            <person name="Piggott A.M."/>
        </authorList>
    </citation>
    <scope>NUCLEOTIDE SEQUENCE</scope>
    <source>
        <strain evidence="8">MST-FP2251</strain>
    </source>
</reference>
<dbReference type="GO" id="GO:0005789">
    <property type="term" value="C:endoplasmic reticulum membrane"/>
    <property type="evidence" value="ECO:0007669"/>
    <property type="project" value="UniProtKB-SubCell"/>
</dbReference>
<keyword evidence="7" id="KW-0408">Iron</keyword>
<sequence>MGKYTITSDALFQSAQSNVNELAWTIVLAILVLCTVTRIVTNLQSRADSTTNAEPRSVKTVAYWVPWVGHGSSFLWNHINLIGKARDSRKEPVLGIYMGGAKHNFVVSPSMIKSVMIPENTSSASMINHALKTVGGDQGPIRNLSPADHQVFHHNLPNLFTREPFTTQASEAMVQLIQRETPNLVTFCRSVVDQAPWERGSGVMIAEGHDQPACEANLFALIRGFVGHITTSTLMGHAILEAFPHLLDDIWLFDNRFPLLAMGLPRWLPLPGLPAAYAARDRVLGSLAAFHQAFVQLEDGIDPDVKLRELDDVSEPIKQRIRMSKELGFSAKTSAPGHLILFWAMNGNTPNIVFWNLLRLYTNPTLLEEIRKEIAPYVKMSRPTREKTGFPIPEAPKVSMDLDGLFKKCHLLKGSFYETMRVDSAGFLFREAIADLTITESEEDATIAGFSEPRSVRISKGESVAVPHGVLHNDPRYFSNPGQFDPLRFITTDPTTGVKRADMHTINPFGDGMAAYKGPVFAEREILAFVVPIISMWNIEPAEGEQLILPRHKLSGGTYLPSRDIPVRLSMRI</sequence>
<evidence type="ECO:0000256" key="6">
    <source>
        <dbReference type="ARBA" id="ARBA00023002"/>
    </source>
</evidence>
<gene>
    <name evidence="8" type="ORF">FE257_009755</name>
</gene>
<evidence type="ECO:0000256" key="5">
    <source>
        <dbReference type="ARBA" id="ARBA00022723"/>
    </source>
</evidence>
<evidence type="ECO:0000256" key="2">
    <source>
        <dbReference type="ARBA" id="ARBA00004389"/>
    </source>
</evidence>
<evidence type="ECO:0008006" key="10">
    <source>
        <dbReference type="Google" id="ProtNLM"/>
    </source>
</evidence>
<protein>
    <recommendedName>
        <fullName evidence="10">Cytochrome P450</fullName>
    </recommendedName>
</protein>
<dbReference type="SUPFAM" id="SSF48264">
    <property type="entry name" value="Cytochrome P450"/>
    <property type="match status" value="1"/>
</dbReference>
<evidence type="ECO:0000256" key="7">
    <source>
        <dbReference type="ARBA" id="ARBA00023004"/>
    </source>
</evidence>
<dbReference type="PANTHER" id="PTHR24306">
    <property type="match status" value="1"/>
</dbReference>
<comment type="caution">
    <text evidence="8">The sequence shown here is derived from an EMBL/GenBank/DDBJ whole genome shotgun (WGS) entry which is preliminary data.</text>
</comment>
<dbReference type="EMBL" id="VCAU01000058">
    <property type="protein sequence ID" value="KAF9887662.1"/>
    <property type="molecule type" value="Genomic_DNA"/>
</dbReference>
<evidence type="ECO:0000256" key="3">
    <source>
        <dbReference type="ARBA" id="ARBA00010617"/>
    </source>
</evidence>
<accession>A0AAD4CJY1</accession>
<proteinExistence type="inferred from homology"/>
<dbReference type="GO" id="GO:0020037">
    <property type="term" value="F:heme binding"/>
    <property type="evidence" value="ECO:0007669"/>
    <property type="project" value="InterPro"/>
</dbReference>
<keyword evidence="9" id="KW-1185">Reference proteome</keyword>
<dbReference type="Pfam" id="PF00067">
    <property type="entry name" value="p450"/>
    <property type="match status" value="1"/>
</dbReference>